<evidence type="ECO:0000256" key="4">
    <source>
        <dbReference type="ARBA" id="ARBA00022991"/>
    </source>
</evidence>
<dbReference type="GO" id="GO:0071949">
    <property type="term" value="F:FAD binding"/>
    <property type="evidence" value="ECO:0007669"/>
    <property type="project" value="TreeGrafter"/>
</dbReference>
<keyword evidence="10" id="KW-1185">Reference proteome</keyword>
<proteinExistence type="inferred from homology"/>
<feature type="binding site" evidence="5">
    <location>
        <begin position="262"/>
        <end position="269"/>
    </location>
    <ligand>
        <name>FAD</name>
        <dbReference type="ChEBI" id="CHEBI:57692"/>
    </ligand>
</feature>
<dbReference type="GO" id="GO:0006139">
    <property type="term" value="P:nucleobase-containing compound metabolic process"/>
    <property type="evidence" value="ECO:0007669"/>
    <property type="project" value="UniProtKB-ARBA"/>
</dbReference>
<gene>
    <name evidence="9" type="ORF">SAMN06296241_2969</name>
</gene>
<evidence type="ECO:0000313" key="10">
    <source>
        <dbReference type="Proteomes" id="UP000219193"/>
    </source>
</evidence>
<reference evidence="10" key="1">
    <citation type="submission" date="2017-09" db="EMBL/GenBank/DDBJ databases">
        <authorList>
            <person name="Varghese N."/>
            <person name="Submissions S."/>
        </authorList>
    </citation>
    <scope>NUCLEOTIDE SEQUENCE [LARGE SCALE GENOMIC DNA]</scope>
    <source>
        <strain evidence="10">CGMCC 1.12641</strain>
    </source>
</reference>
<evidence type="ECO:0000256" key="3">
    <source>
        <dbReference type="ARBA" id="ARBA00022827"/>
    </source>
</evidence>
<dbReference type="GO" id="GO:0003904">
    <property type="term" value="F:deoxyribodipyrimidine photo-lyase activity"/>
    <property type="evidence" value="ECO:0007669"/>
    <property type="project" value="TreeGrafter"/>
</dbReference>
<feature type="domain" description="Photolyase/cryptochrome alpha/beta" evidence="8">
    <location>
        <begin position="8"/>
        <end position="138"/>
    </location>
</feature>
<feature type="site" description="Electron transfer via tryptophanyl radical" evidence="6">
    <location>
        <position position="369"/>
    </location>
</feature>
<dbReference type="InterPro" id="IPR014729">
    <property type="entry name" value="Rossmann-like_a/b/a_fold"/>
</dbReference>
<dbReference type="AlphaFoldDB" id="A0A285X7T7"/>
<evidence type="ECO:0000256" key="5">
    <source>
        <dbReference type="PIRSR" id="PIRSR602081-1"/>
    </source>
</evidence>
<dbReference type="Gene3D" id="3.40.50.620">
    <property type="entry name" value="HUPs"/>
    <property type="match status" value="1"/>
</dbReference>
<evidence type="ECO:0000256" key="7">
    <source>
        <dbReference type="RuleBase" id="RU004182"/>
    </source>
</evidence>
<keyword evidence="9" id="KW-0456">Lyase</keyword>
<accession>A0A285X7T7</accession>
<dbReference type="OrthoDB" id="9772484at2"/>
<dbReference type="InterPro" id="IPR005101">
    <property type="entry name" value="Cryptochr/Photolyase_FAD-bd"/>
</dbReference>
<dbReference type="InterPro" id="IPR018394">
    <property type="entry name" value="DNA_photolyase_1_CS_C"/>
</dbReference>
<dbReference type="Pfam" id="PF00875">
    <property type="entry name" value="DNA_photolyase"/>
    <property type="match status" value="1"/>
</dbReference>
<dbReference type="GO" id="GO:0009416">
    <property type="term" value="P:response to light stimulus"/>
    <property type="evidence" value="ECO:0007669"/>
    <property type="project" value="TreeGrafter"/>
</dbReference>
<dbReference type="PANTHER" id="PTHR11455">
    <property type="entry name" value="CRYPTOCHROME"/>
    <property type="match status" value="1"/>
</dbReference>
<dbReference type="Gene3D" id="1.10.579.10">
    <property type="entry name" value="DNA Cyclobutane Dipyrimidine Photolyase, subunit A, domain 3"/>
    <property type="match status" value="1"/>
</dbReference>
<evidence type="ECO:0000256" key="2">
    <source>
        <dbReference type="ARBA" id="ARBA00022630"/>
    </source>
</evidence>
<protein>
    <submittedName>
        <fullName evidence="9">Deoxyribodipyrimidine photo-lyase</fullName>
    </submittedName>
</protein>
<dbReference type="InterPro" id="IPR002081">
    <property type="entry name" value="Cryptochrome/DNA_photolyase_1"/>
</dbReference>
<evidence type="ECO:0000313" key="9">
    <source>
        <dbReference type="EMBL" id="SOC81393.1"/>
    </source>
</evidence>
<sequence>MEAALETGIAVCWLRRDLRLDDNSALYHALKSGRQVLLLFIFDPEILETLPDKSDRRVAFIHRQLQKINEKISQYGSSLLVLHELPKEAFLKLLSNYAVKDVFTNHDYEPYARKRDKEVADVLAENGVKFHTYKDQVIFEKNEVMKPDGSPYTVFTPYSRVWKNRLHSEGVPGFPSEEHMEHLLKMQKRNLPSLEEMGFQSVEDHVPEADLSEALIRNYSETRNLPAISGTSMVGVHLRFGTISVRQLVKKALKWSEVWLNELIWREFFMMILWHFPQVEHQNFRSKYDRIPWRNNEREFELWTKGETGYPLVDAGMRQLDETGWMHNRVRMLVAGFLCKHLLIDWRWGEAYFAEKLLDYELASNNGNWQWAAGTGCDATPYFRIFNPDTQLKKFDPKLEYVKTWIPDFRAGYLDPIVDHQFARARALETYKKALN</sequence>
<keyword evidence="3 5" id="KW-0274">FAD</keyword>
<feature type="binding site" evidence="5">
    <location>
        <position position="219"/>
    </location>
    <ligand>
        <name>FAD</name>
        <dbReference type="ChEBI" id="CHEBI:57692"/>
    </ligand>
</feature>
<evidence type="ECO:0000259" key="8">
    <source>
        <dbReference type="PROSITE" id="PS51645"/>
    </source>
</evidence>
<evidence type="ECO:0000256" key="1">
    <source>
        <dbReference type="ARBA" id="ARBA00001932"/>
    </source>
</evidence>
<name>A0A285X7T7_9FLAO</name>
<feature type="site" description="Electron transfer via tryptophanyl radical" evidence="6">
    <location>
        <position position="293"/>
    </location>
</feature>
<dbReference type="PROSITE" id="PS00394">
    <property type="entry name" value="DNA_PHOTOLYASES_1_1"/>
    <property type="match status" value="1"/>
</dbReference>
<comment type="cofactor">
    <cofactor evidence="5">
        <name>FAD</name>
        <dbReference type="ChEBI" id="CHEBI:57692"/>
    </cofactor>
    <text evidence="5">Binds 1 FAD per subunit.</text>
</comment>
<dbReference type="PRINTS" id="PR00147">
    <property type="entry name" value="DNAPHOTLYASE"/>
</dbReference>
<keyword evidence="2 5" id="KW-0285">Flavoprotein</keyword>
<dbReference type="InterPro" id="IPR036155">
    <property type="entry name" value="Crypto/Photolyase_N_sf"/>
</dbReference>
<dbReference type="Proteomes" id="UP000219193">
    <property type="component" value="Unassembled WGS sequence"/>
</dbReference>
<dbReference type="SUPFAM" id="SSF52425">
    <property type="entry name" value="Cryptochrome/photolyase, N-terminal domain"/>
    <property type="match status" value="1"/>
</dbReference>
<dbReference type="GO" id="GO:0003677">
    <property type="term" value="F:DNA binding"/>
    <property type="evidence" value="ECO:0007669"/>
    <property type="project" value="TreeGrafter"/>
</dbReference>
<keyword evidence="4 7" id="KW-0157">Chromophore</keyword>
<dbReference type="InterPro" id="IPR006050">
    <property type="entry name" value="DNA_photolyase_N"/>
</dbReference>
<dbReference type="PANTHER" id="PTHR11455:SF9">
    <property type="entry name" value="CRYPTOCHROME CIRCADIAN CLOCK 5 ISOFORM X1"/>
    <property type="match status" value="1"/>
</dbReference>
<dbReference type="Pfam" id="PF03441">
    <property type="entry name" value="FAD_binding_7"/>
    <property type="match status" value="1"/>
</dbReference>
<feature type="binding site" evidence="5">
    <location>
        <position position="259"/>
    </location>
    <ligand>
        <name>FAD</name>
        <dbReference type="ChEBI" id="CHEBI:57692"/>
    </ligand>
</feature>
<feature type="site" description="Electron transfer via tryptophanyl radical" evidence="6">
    <location>
        <position position="346"/>
    </location>
</feature>
<dbReference type="InterPro" id="IPR036134">
    <property type="entry name" value="Crypto/Photolyase_FAD-like_sf"/>
</dbReference>
<comment type="cofactor">
    <cofactor evidence="1">
        <name>(6R)-5,10-methylene-5,6,7,8-tetrahydrofolate</name>
        <dbReference type="ChEBI" id="CHEBI:15636"/>
    </cofactor>
</comment>
<evidence type="ECO:0000256" key="6">
    <source>
        <dbReference type="PIRSR" id="PIRSR602081-2"/>
    </source>
</evidence>
<dbReference type="EMBL" id="OCMF01000005">
    <property type="protein sequence ID" value="SOC81393.1"/>
    <property type="molecule type" value="Genomic_DNA"/>
</dbReference>
<dbReference type="GO" id="GO:0006950">
    <property type="term" value="P:response to stress"/>
    <property type="evidence" value="ECO:0007669"/>
    <property type="project" value="UniProtKB-ARBA"/>
</dbReference>
<dbReference type="RefSeq" id="WP_097057173.1">
    <property type="nucleotide sequence ID" value="NZ_OCMF01000005.1"/>
</dbReference>
<dbReference type="Gene3D" id="1.25.40.80">
    <property type="match status" value="1"/>
</dbReference>
<organism evidence="9 10">
    <name type="scientific">Salinimicrobium sediminis</name>
    <dbReference type="NCBI Taxonomy" id="1343891"/>
    <lineage>
        <taxon>Bacteria</taxon>
        <taxon>Pseudomonadati</taxon>
        <taxon>Bacteroidota</taxon>
        <taxon>Flavobacteriia</taxon>
        <taxon>Flavobacteriales</taxon>
        <taxon>Flavobacteriaceae</taxon>
        <taxon>Salinimicrobium</taxon>
    </lineage>
</organism>
<dbReference type="SUPFAM" id="SSF48173">
    <property type="entry name" value="Cryptochrome/photolyase FAD-binding domain"/>
    <property type="match status" value="1"/>
</dbReference>
<comment type="similarity">
    <text evidence="7">Belongs to the DNA photolyase family.</text>
</comment>
<dbReference type="PROSITE" id="PS51645">
    <property type="entry name" value="PHR_CRY_ALPHA_BETA"/>
    <property type="match status" value="1"/>
</dbReference>